<keyword evidence="3" id="KW-1185">Reference proteome</keyword>
<feature type="domain" description="DUF3631" evidence="1">
    <location>
        <begin position="178"/>
        <end position="368"/>
    </location>
</feature>
<name>A0ABS3ME84_9BRAD</name>
<proteinExistence type="predicted"/>
<protein>
    <submittedName>
        <fullName evidence="2">DUF3631 domain-containing protein</fullName>
    </submittedName>
</protein>
<dbReference type="EMBL" id="JAGEPA010000001">
    <property type="protein sequence ID" value="MBO1429792.1"/>
    <property type="molecule type" value="Genomic_DNA"/>
</dbReference>
<dbReference type="RefSeq" id="WP_207832246.1">
    <property type="nucleotide sequence ID" value="NZ_CP088282.1"/>
</dbReference>
<dbReference type="Pfam" id="PF12307">
    <property type="entry name" value="DUF3631"/>
    <property type="match status" value="1"/>
</dbReference>
<comment type="caution">
    <text evidence="2">The sequence shown here is derived from an EMBL/GenBank/DDBJ whole genome shotgun (WGS) entry which is preliminary data.</text>
</comment>
<evidence type="ECO:0000313" key="3">
    <source>
        <dbReference type="Proteomes" id="UP000692816"/>
    </source>
</evidence>
<gene>
    <name evidence="2" type="ORF">J4P68_10140</name>
</gene>
<reference evidence="2" key="1">
    <citation type="journal article" date="2021" name="Int. J. Syst. Evol. Microbiol.">
        <title>Bradyrhizobium septentrionale sp. nov. (sv. septentrionale) and Bradyrhizobium quebecense sp. nov. (sv. septentrionale) associated with legumes native to Canada possess rearranged symbiosis genes and numerous insertion sequences.</title>
        <authorList>
            <person name="Bromfield E.S.P."/>
            <person name="Cloutier S."/>
        </authorList>
    </citation>
    <scope>NUCLEOTIDE SEQUENCE</scope>
    <source>
        <strain evidence="2">12S5</strain>
    </source>
</reference>
<dbReference type="Proteomes" id="UP000692816">
    <property type="component" value="Unassembled WGS sequence"/>
</dbReference>
<dbReference type="InterPro" id="IPR022081">
    <property type="entry name" value="DUF3631"/>
</dbReference>
<sequence length="412" mass="46652">MIQETNILKDVYDYVGRFISYPSEHARIAHVAWIAHTYLLKSFYATPRLTVLSPEKRSGKTRLLEITKLLVQNPQGMVSPSPASLYTLIECLETTPTLLIDEIGRLLERKDIGEFVAIVEAGFQPGHTVPRVTLDGTRRVENFAVYAPILMAGIDNNRMPDTVLDRSITLRMRRHIGPRLKYRNRDANEGHALAARLAAWAASVSDRASGIEPIMPDDLNDREQDKWEPLFIVGRLADLSETDVTDVTDVTDDFGWEQRIRKAALALSNEDKEGETPSNSEALLRDIYGVFYNEFSTLDCIRTTDLLDKLNCLEEAPWSSYLYGRPLDGRGLAKILRPHNIKRTTIRFDGKPDKGYHRSDFEDAFNRYLGHPKTTVTRVTAVTSVTSNPSFRDSENPSTLSTLDEFEKELAY</sequence>
<evidence type="ECO:0000313" key="2">
    <source>
        <dbReference type="EMBL" id="MBO1429792.1"/>
    </source>
</evidence>
<organism evidence="2 3">
    <name type="scientific">Bradyrhizobium quebecense</name>
    <dbReference type="NCBI Taxonomy" id="2748629"/>
    <lineage>
        <taxon>Bacteria</taxon>
        <taxon>Pseudomonadati</taxon>
        <taxon>Pseudomonadota</taxon>
        <taxon>Alphaproteobacteria</taxon>
        <taxon>Hyphomicrobiales</taxon>
        <taxon>Nitrobacteraceae</taxon>
        <taxon>Bradyrhizobium</taxon>
    </lineage>
</organism>
<evidence type="ECO:0000259" key="1">
    <source>
        <dbReference type="Pfam" id="PF12307"/>
    </source>
</evidence>
<accession>A0ABS3ME84</accession>